<comment type="subunit">
    <text evidence="4 9">Homodimer.</text>
</comment>
<keyword evidence="9" id="KW-0368">Histidine biosynthesis</keyword>
<dbReference type="eggNOG" id="COG0079">
    <property type="taxonomic scope" value="Bacteria"/>
</dbReference>
<evidence type="ECO:0000256" key="4">
    <source>
        <dbReference type="ARBA" id="ARBA00011738"/>
    </source>
</evidence>
<dbReference type="InterPro" id="IPR015422">
    <property type="entry name" value="PyrdxlP-dep_Trfase_small"/>
</dbReference>
<evidence type="ECO:0000256" key="9">
    <source>
        <dbReference type="HAMAP-Rule" id="MF_01023"/>
    </source>
</evidence>
<dbReference type="GO" id="GO:0000105">
    <property type="term" value="P:L-histidine biosynthetic process"/>
    <property type="evidence" value="ECO:0007669"/>
    <property type="project" value="UniProtKB-UniRule"/>
</dbReference>
<dbReference type="InterPro" id="IPR001917">
    <property type="entry name" value="Aminotrans_II_pyridoxalP_BS"/>
</dbReference>
<dbReference type="InterPro" id="IPR004839">
    <property type="entry name" value="Aminotransferase_I/II_large"/>
</dbReference>
<evidence type="ECO:0000256" key="7">
    <source>
        <dbReference type="ARBA" id="ARBA00022898"/>
    </source>
</evidence>
<protein>
    <recommendedName>
        <fullName evidence="9">Histidinol-phosphate aminotransferase</fullName>
        <ecNumber evidence="9">2.6.1.9</ecNumber>
    </recommendedName>
    <alternativeName>
        <fullName evidence="9">Imidazole acetol-phosphate transaminase</fullName>
    </alternativeName>
</protein>
<name>F8F499_GRAC1</name>
<evidence type="ECO:0000256" key="6">
    <source>
        <dbReference type="ARBA" id="ARBA00022679"/>
    </source>
</evidence>
<dbReference type="SUPFAM" id="SSF53383">
    <property type="entry name" value="PLP-dependent transferases"/>
    <property type="match status" value="1"/>
</dbReference>
<comment type="catalytic activity">
    <reaction evidence="8 9">
        <text>L-histidinol phosphate + 2-oxoglutarate = 3-(imidazol-4-yl)-2-oxopropyl phosphate + L-glutamate</text>
        <dbReference type="Rhea" id="RHEA:23744"/>
        <dbReference type="ChEBI" id="CHEBI:16810"/>
        <dbReference type="ChEBI" id="CHEBI:29985"/>
        <dbReference type="ChEBI" id="CHEBI:57766"/>
        <dbReference type="ChEBI" id="CHEBI:57980"/>
        <dbReference type="EC" id="2.6.1.9"/>
    </reaction>
</comment>
<feature type="domain" description="Aminotransferase class I/classII large" evidence="10">
    <location>
        <begin position="32"/>
        <end position="380"/>
    </location>
</feature>
<dbReference type="Gene3D" id="3.40.640.10">
    <property type="entry name" value="Type I PLP-dependent aspartate aminotransferase-like (Major domain)"/>
    <property type="match status" value="1"/>
</dbReference>
<evidence type="ECO:0000256" key="5">
    <source>
        <dbReference type="ARBA" id="ARBA00022576"/>
    </source>
</evidence>
<dbReference type="AlphaFoldDB" id="F8F499"/>
<accession>F8F499</accession>
<dbReference type="UniPathway" id="UPA00031">
    <property type="reaction ID" value="UER00012"/>
</dbReference>
<dbReference type="EMBL" id="CP002868">
    <property type="protein sequence ID" value="AEJ20546.1"/>
    <property type="molecule type" value="Genomic_DNA"/>
</dbReference>
<dbReference type="GO" id="GO:0030170">
    <property type="term" value="F:pyridoxal phosphate binding"/>
    <property type="evidence" value="ECO:0007669"/>
    <property type="project" value="InterPro"/>
</dbReference>
<keyword evidence="12" id="KW-1185">Reference proteome</keyword>
<organism evidence="11 12">
    <name type="scientific">Gracilinema caldarium (strain ATCC 51460 / DSM 7334 / H1)</name>
    <name type="common">Treponema caldarium</name>
    <dbReference type="NCBI Taxonomy" id="744872"/>
    <lineage>
        <taxon>Bacteria</taxon>
        <taxon>Pseudomonadati</taxon>
        <taxon>Spirochaetota</taxon>
        <taxon>Spirochaetia</taxon>
        <taxon>Spirochaetales</taxon>
        <taxon>Breznakiellaceae</taxon>
        <taxon>Gracilinema</taxon>
    </lineage>
</organism>
<comment type="similarity">
    <text evidence="3 9">Belongs to the class-II pyridoxal-phosphate-dependent aminotransferase family. Histidinol-phosphate aminotransferase subfamily.</text>
</comment>
<dbReference type="InterPro" id="IPR015424">
    <property type="entry name" value="PyrdxlP-dep_Trfase"/>
</dbReference>
<dbReference type="RefSeq" id="WP_013969827.1">
    <property type="nucleotide sequence ID" value="NC_015732.1"/>
</dbReference>
<evidence type="ECO:0000256" key="8">
    <source>
        <dbReference type="ARBA" id="ARBA00047481"/>
    </source>
</evidence>
<dbReference type="HOGENOM" id="CLU_017584_3_0_12"/>
<dbReference type="EC" id="2.6.1.9" evidence="9"/>
<dbReference type="KEGG" id="scd:Spica_2437"/>
<comment type="pathway">
    <text evidence="2 9">Amino-acid biosynthesis; L-histidine biosynthesis; L-histidine from 5-phospho-alpha-D-ribose 1-diphosphate: step 7/9.</text>
</comment>
<evidence type="ECO:0000256" key="2">
    <source>
        <dbReference type="ARBA" id="ARBA00005011"/>
    </source>
</evidence>
<dbReference type="Proteomes" id="UP000000503">
    <property type="component" value="Chromosome"/>
</dbReference>
<evidence type="ECO:0000259" key="10">
    <source>
        <dbReference type="Pfam" id="PF00155"/>
    </source>
</evidence>
<dbReference type="InterPro" id="IPR015421">
    <property type="entry name" value="PyrdxlP-dep_Trfase_major"/>
</dbReference>
<dbReference type="PROSITE" id="PS00599">
    <property type="entry name" value="AA_TRANSFER_CLASS_2"/>
    <property type="match status" value="1"/>
</dbReference>
<dbReference type="InterPro" id="IPR050106">
    <property type="entry name" value="HistidinolP_aminotransfase"/>
</dbReference>
<dbReference type="HAMAP" id="MF_01023">
    <property type="entry name" value="HisC_aminotrans_2"/>
    <property type="match status" value="1"/>
</dbReference>
<dbReference type="PANTHER" id="PTHR43643:SF3">
    <property type="entry name" value="HISTIDINOL-PHOSPHATE AMINOTRANSFERASE"/>
    <property type="match status" value="1"/>
</dbReference>
<dbReference type="Pfam" id="PF00155">
    <property type="entry name" value="Aminotran_1_2"/>
    <property type="match status" value="1"/>
</dbReference>
<proteinExistence type="inferred from homology"/>
<dbReference type="CDD" id="cd00609">
    <property type="entry name" value="AAT_like"/>
    <property type="match status" value="1"/>
</dbReference>
<evidence type="ECO:0000256" key="3">
    <source>
        <dbReference type="ARBA" id="ARBA00007970"/>
    </source>
</evidence>
<dbReference type="InterPro" id="IPR005861">
    <property type="entry name" value="HisP_aminotrans"/>
</dbReference>
<gene>
    <name evidence="9" type="primary">hisC</name>
    <name evidence="11" type="ordered locus">Spica_2437</name>
</gene>
<evidence type="ECO:0000313" key="12">
    <source>
        <dbReference type="Proteomes" id="UP000000503"/>
    </source>
</evidence>
<dbReference type="GO" id="GO:0004400">
    <property type="term" value="F:histidinol-phosphate transaminase activity"/>
    <property type="evidence" value="ECO:0007669"/>
    <property type="project" value="UniProtKB-UniRule"/>
</dbReference>
<evidence type="ECO:0000313" key="11">
    <source>
        <dbReference type="EMBL" id="AEJ20546.1"/>
    </source>
</evidence>
<sequence length="392" mass="43619">MTRLMKGSPYWSSRCAALEPYTPGEQPRDRRYIKLNTNESPYPPSPKVLEALKTAANGDLRLYPDPTCLALRETIARRYGLPGPEWVFVGNGSDEILAFAFAAFFGPRKRTGSTPASGSGLITGQSGPDPLYQDEAPLLFPDITYSFYPVYAQLWNIPYGTIPVSDTFEIDPREYLQRAAGVVLANPNAPTGRALGKGALRELAAFHQQNQRVVLIDEAYVDFGGESMAEDVKQFDNLLVVHTLSKSRSLAGLRVGYALGHPDLIEGLRRIKDSFNSYTLDRLALAGAQAAIEDRDYYDAMAARIIATRERTCTQLEALGFEVIPSGANFIFIRHPARRGAELFQSLRDRGILVRHWNKERISEYLRVSIGTDEEMDSFVGCCQELVEKPNT</sequence>
<dbReference type="Gene3D" id="3.90.1150.10">
    <property type="entry name" value="Aspartate Aminotransferase, domain 1"/>
    <property type="match status" value="1"/>
</dbReference>
<feature type="modified residue" description="N6-(pyridoxal phosphate)lysine" evidence="9">
    <location>
        <position position="246"/>
    </location>
</feature>
<comment type="cofactor">
    <cofactor evidence="1 9">
        <name>pyridoxal 5'-phosphate</name>
        <dbReference type="ChEBI" id="CHEBI:597326"/>
    </cofactor>
</comment>
<reference evidence="12" key="1">
    <citation type="journal article" date="2013" name="Stand. Genomic Sci.">
        <title>Genome sequence of the thermophilic fresh-water bacterium Spirochaeta caldaria type strain (H1(T)), reclassification of Spirochaeta caldaria, Spirochaeta stenostrepta, and Spirochaeta zuelzerae in the genus Treponema as Treponema caldaria comb. nov., Treponema stenostrepta comb. nov., and Treponema zuelzerae comb. nov., and emendation of the genus Treponema.</title>
        <authorList>
            <person name="Abt B."/>
            <person name="Goker M."/>
            <person name="Scheuner C."/>
            <person name="Han C."/>
            <person name="Lu M."/>
            <person name="Misra M."/>
            <person name="Lapidus A."/>
            <person name="Nolan M."/>
            <person name="Lucas S."/>
            <person name="Hammon N."/>
            <person name="Deshpande S."/>
            <person name="Cheng J.F."/>
            <person name="Tapia R."/>
            <person name="Goodwin L.A."/>
            <person name="Pitluck S."/>
            <person name="Liolios K."/>
            <person name="Pagani I."/>
            <person name="Ivanova N."/>
            <person name="Mavromatis K."/>
            <person name="Mikhailova N."/>
            <person name="Huntemann M."/>
            <person name="Pati A."/>
            <person name="Chen A."/>
            <person name="Palaniappan K."/>
            <person name="Land M."/>
            <person name="Hauser L."/>
            <person name="Jeffries C.D."/>
            <person name="Rohde M."/>
            <person name="Spring S."/>
            <person name="Gronow S."/>
            <person name="Detter J.C."/>
            <person name="Bristow J."/>
            <person name="Eisen J.A."/>
            <person name="Markowitz V."/>
            <person name="Hugenholtz P."/>
            <person name="Kyrpides N.C."/>
            <person name="Woyke T."/>
            <person name="Klenk H.P."/>
        </authorList>
    </citation>
    <scope>NUCLEOTIDE SEQUENCE</scope>
    <source>
        <strain evidence="12">ATCC 51460 / DSM 7334 / H1</strain>
    </source>
</reference>
<keyword evidence="9" id="KW-0028">Amino-acid biosynthesis</keyword>
<dbReference type="PANTHER" id="PTHR43643">
    <property type="entry name" value="HISTIDINOL-PHOSPHATE AMINOTRANSFERASE 2"/>
    <property type="match status" value="1"/>
</dbReference>
<keyword evidence="5 9" id="KW-0032">Aminotransferase</keyword>
<evidence type="ECO:0000256" key="1">
    <source>
        <dbReference type="ARBA" id="ARBA00001933"/>
    </source>
</evidence>
<keyword evidence="6 9" id="KW-0808">Transferase</keyword>
<dbReference type="STRING" id="744872.Spica_2437"/>
<keyword evidence="7 9" id="KW-0663">Pyridoxal phosphate</keyword>